<evidence type="ECO:0000256" key="4">
    <source>
        <dbReference type="ARBA" id="ARBA00023136"/>
    </source>
</evidence>
<dbReference type="EMBL" id="JAQQWM010000009">
    <property type="protein sequence ID" value="KAK8046929.1"/>
    <property type="molecule type" value="Genomic_DNA"/>
</dbReference>
<evidence type="ECO:0000256" key="6">
    <source>
        <dbReference type="SAM" id="MobiDB-lite"/>
    </source>
</evidence>
<proteinExistence type="inferred from homology"/>
<dbReference type="Pfam" id="PF20684">
    <property type="entry name" value="Fung_rhodopsin"/>
    <property type="match status" value="1"/>
</dbReference>
<dbReference type="Proteomes" id="UP001446871">
    <property type="component" value="Unassembled WGS sequence"/>
</dbReference>
<evidence type="ECO:0000256" key="2">
    <source>
        <dbReference type="ARBA" id="ARBA00022692"/>
    </source>
</evidence>
<organism evidence="9 10">
    <name type="scientific">Apiospora saccharicola</name>
    <dbReference type="NCBI Taxonomy" id="335842"/>
    <lineage>
        <taxon>Eukaryota</taxon>
        <taxon>Fungi</taxon>
        <taxon>Dikarya</taxon>
        <taxon>Ascomycota</taxon>
        <taxon>Pezizomycotina</taxon>
        <taxon>Sordariomycetes</taxon>
        <taxon>Xylariomycetidae</taxon>
        <taxon>Amphisphaeriales</taxon>
        <taxon>Apiosporaceae</taxon>
        <taxon>Apiospora</taxon>
    </lineage>
</organism>
<evidence type="ECO:0000259" key="8">
    <source>
        <dbReference type="Pfam" id="PF20684"/>
    </source>
</evidence>
<feature type="transmembrane region" description="Helical" evidence="7">
    <location>
        <begin position="95"/>
        <end position="124"/>
    </location>
</feature>
<feature type="domain" description="Rhodopsin" evidence="8">
    <location>
        <begin position="38"/>
        <end position="227"/>
    </location>
</feature>
<evidence type="ECO:0000256" key="3">
    <source>
        <dbReference type="ARBA" id="ARBA00022989"/>
    </source>
</evidence>
<name>A0ABR1TJX1_9PEZI</name>
<keyword evidence="2 7" id="KW-0812">Transmembrane</keyword>
<comment type="subcellular location">
    <subcellularLocation>
        <location evidence="1">Membrane</location>
        <topology evidence="1">Multi-pass membrane protein</topology>
    </subcellularLocation>
</comment>
<feature type="transmembrane region" description="Helical" evidence="7">
    <location>
        <begin position="54"/>
        <end position="75"/>
    </location>
</feature>
<keyword evidence="4 7" id="KW-0472">Membrane</keyword>
<gene>
    <name evidence="9" type="ORF">PG996_014993</name>
</gene>
<feature type="transmembrane region" description="Helical" evidence="7">
    <location>
        <begin position="20"/>
        <end position="42"/>
    </location>
</feature>
<protein>
    <recommendedName>
        <fullName evidence="8">Rhodopsin domain-containing protein</fullName>
    </recommendedName>
</protein>
<evidence type="ECO:0000313" key="10">
    <source>
        <dbReference type="Proteomes" id="UP001446871"/>
    </source>
</evidence>
<dbReference type="InterPro" id="IPR052337">
    <property type="entry name" value="SAT4-like"/>
</dbReference>
<feature type="region of interest" description="Disordered" evidence="6">
    <location>
        <begin position="264"/>
        <end position="343"/>
    </location>
</feature>
<sequence>MDAELPPLDPARWNEDKGPIIIAATCAAMAVSTLFVGARIFVRAVMMRQMKLDDYLIIFSVVCGWMAIGFSVAAIRSGYGRHIQTLAPDQLSGAVLHTMVGFIPSILTFVVPKLAVVCLLCWLLSPGKIHRRILWGSAISCLGFMLGCNVIMFAQCTPSRSQWDFTLKKEHCWDRWVLVNYSRTGCSISAFMDLYLAVYPATVLWQLHIKPKKKAALCGALGIGSIRVEGSTIIIASCIPLLQPLLELMLGRRAFGSSTGWKKYKRYSSEPNSAQRTRDRSGQELSQQARHRNARRQFDMESVLVTTQNNGSGSQERILAASGGQPATPKPVGPEPSSATTEHDLRQLGGIVRTDEFSVSYAPCETD</sequence>
<feature type="compositionally biased region" description="Polar residues" evidence="6">
    <location>
        <begin position="304"/>
        <end position="315"/>
    </location>
</feature>
<comment type="similarity">
    <text evidence="5">Belongs to the SAT4 family.</text>
</comment>
<dbReference type="PANTHER" id="PTHR33048">
    <property type="entry name" value="PTH11-LIKE INTEGRAL MEMBRANE PROTEIN (AFU_ORTHOLOGUE AFUA_5G11245)"/>
    <property type="match status" value="1"/>
</dbReference>
<dbReference type="PANTHER" id="PTHR33048:SF155">
    <property type="entry name" value="INTEGRAL MEMBRANE PROTEIN"/>
    <property type="match status" value="1"/>
</dbReference>
<comment type="caution">
    <text evidence="9">The sequence shown here is derived from an EMBL/GenBank/DDBJ whole genome shotgun (WGS) entry which is preliminary data.</text>
</comment>
<evidence type="ECO:0000256" key="1">
    <source>
        <dbReference type="ARBA" id="ARBA00004141"/>
    </source>
</evidence>
<accession>A0ABR1TJX1</accession>
<evidence type="ECO:0000256" key="5">
    <source>
        <dbReference type="ARBA" id="ARBA00038359"/>
    </source>
</evidence>
<reference evidence="9 10" key="1">
    <citation type="submission" date="2023-01" db="EMBL/GenBank/DDBJ databases">
        <title>Analysis of 21 Apiospora genomes using comparative genomics revels a genus with tremendous synthesis potential of carbohydrate active enzymes and secondary metabolites.</title>
        <authorList>
            <person name="Sorensen T."/>
        </authorList>
    </citation>
    <scope>NUCLEOTIDE SEQUENCE [LARGE SCALE GENOMIC DNA]</scope>
    <source>
        <strain evidence="9 10">CBS 83171</strain>
    </source>
</reference>
<dbReference type="InterPro" id="IPR049326">
    <property type="entry name" value="Rhodopsin_dom_fungi"/>
</dbReference>
<feature type="transmembrane region" description="Helical" evidence="7">
    <location>
        <begin position="133"/>
        <end position="154"/>
    </location>
</feature>
<evidence type="ECO:0000256" key="7">
    <source>
        <dbReference type="SAM" id="Phobius"/>
    </source>
</evidence>
<evidence type="ECO:0000313" key="9">
    <source>
        <dbReference type="EMBL" id="KAK8046929.1"/>
    </source>
</evidence>
<keyword evidence="3 7" id="KW-1133">Transmembrane helix</keyword>
<keyword evidence="10" id="KW-1185">Reference proteome</keyword>